<dbReference type="Proteomes" id="UP001205998">
    <property type="component" value="Unassembled WGS sequence"/>
</dbReference>
<dbReference type="PROSITE" id="PS50835">
    <property type="entry name" value="IG_LIKE"/>
    <property type="match status" value="1"/>
</dbReference>
<dbReference type="GO" id="GO:0060097">
    <property type="term" value="P:cytoskeletal rearrangement involved in phagocytosis, engulfment"/>
    <property type="evidence" value="ECO:0007669"/>
    <property type="project" value="TreeGrafter"/>
</dbReference>
<keyword evidence="7" id="KW-0325">Glycoprotein</keyword>
<gene>
    <name evidence="12" type="ORF">C0J50_5017</name>
</gene>
<evidence type="ECO:0000256" key="8">
    <source>
        <dbReference type="ARBA" id="ARBA00023319"/>
    </source>
</evidence>
<evidence type="ECO:0000256" key="3">
    <source>
        <dbReference type="ARBA" id="ARBA00022729"/>
    </source>
</evidence>
<sequence length="236" mass="26126">MKLHSWIASLGLVLCLTVCTSRTMTINSFEGQSVTLPCKYDSRYHGLCDVCWMRGSIPANGCGNQIIYATGKKVDMQSDVRYQLNGALQMGDGSLTILNAKKTDSGLYGCRIHVPGWFNDKKIEVYLVIMEETLQTTNTLGNVTTTSYNITDGPAITTYRETTTIPEHVTTKERENDPGASALEDEKPGQELISLCQLQQLGQQRDPTDDKLTQQLDLRFENEIDVTGNSNAKCST</sequence>
<feature type="signal peptide" evidence="10">
    <location>
        <begin position="1"/>
        <end position="21"/>
    </location>
</feature>
<dbReference type="GO" id="GO:0001786">
    <property type="term" value="F:phosphatidylserine binding"/>
    <property type="evidence" value="ECO:0007669"/>
    <property type="project" value="TreeGrafter"/>
</dbReference>
<dbReference type="Pfam" id="PF07686">
    <property type="entry name" value="V-set"/>
    <property type="match status" value="1"/>
</dbReference>
<dbReference type="InterPro" id="IPR013783">
    <property type="entry name" value="Ig-like_fold"/>
</dbReference>
<dbReference type="InterPro" id="IPR003599">
    <property type="entry name" value="Ig_sub"/>
</dbReference>
<evidence type="ECO:0000256" key="6">
    <source>
        <dbReference type="ARBA" id="ARBA00023157"/>
    </source>
</evidence>
<accession>A0AAD5FBW0</accession>
<keyword evidence="2" id="KW-0812">Transmembrane</keyword>
<dbReference type="AlphaFoldDB" id="A0AAD5FBW0"/>
<reference evidence="12" key="1">
    <citation type="submission" date="2018-07" db="EMBL/GenBank/DDBJ databases">
        <title>Comparative genomics of catfishes provides insights into carnivory and benthic adaptation.</title>
        <authorList>
            <person name="Zhang Y."/>
            <person name="Wang D."/>
            <person name="Peng Z."/>
            <person name="Zheng S."/>
            <person name="Shao F."/>
            <person name="Tao W."/>
        </authorList>
    </citation>
    <scope>NUCLEOTIDE SEQUENCE</scope>
    <source>
        <strain evidence="12">Chongqing</strain>
    </source>
</reference>
<keyword evidence="3 10" id="KW-0732">Signal</keyword>
<evidence type="ECO:0000256" key="4">
    <source>
        <dbReference type="ARBA" id="ARBA00022989"/>
    </source>
</evidence>
<evidence type="ECO:0000256" key="2">
    <source>
        <dbReference type="ARBA" id="ARBA00022692"/>
    </source>
</evidence>
<dbReference type="SMART" id="SM00409">
    <property type="entry name" value="IG"/>
    <property type="match status" value="1"/>
</dbReference>
<dbReference type="PANTHER" id="PTHR46608">
    <property type="entry name" value="T-CELL IMMUNOGLOBULIN AND MUCIN DOMAIN-CONTAINING PROTEIN 4"/>
    <property type="match status" value="1"/>
</dbReference>
<dbReference type="InterPro" id="IPR036179">
    <property type="entry name" value="Ig-like_dom_sf"/>
</dbReference>
<evidence type="ECO:0000256" key="9">
    <source>
        <dbReference type="ARBA" id="ARBA00038203"/>
    </source>
</evidence>
<dbReference type="SUPFAM" id="SSF48726">
    <property type="entry name" value="Immunoglobulin"/>
    <property type="match status" value="1"/>
</dbReference>
<keyword evidence="13" id="KW-1185">Reference proteome</keyword>
<evidence type="ECO:0000256" key="10">
    <source>
        <dbReference type="SAM" id="SignalP"/>
    </source>
</evidence>
<keyword evidence="8" id="KW-0393">Immunoglobulin domain</keyword>
<name>A0AAD5FBW0_SILAS</name>
<evidence type="ECO:0000256" key="5">
    <source>
        <dbReference type="ARBA" id="ARBA00023136"/>
    </source>
</evidence>
<feature type="domain" description="Ig-like" evidence="11">
    <location>
        <begin position="30"/>
        <end position="112"/>
    </location>
</feature>
<keyword evidence="5" id="KW-0472">Membrane</keyword>
<comment type="caution">
    <text evidence="12">The sequence shown here is derived from an EMBL/GenBank/DDBJ whole genome shotgun (WGS) entry which is preliminary data.</text>
</comment>
<comment type="similarity">
    <text evidence="9">Belongs to the immunoglobulin superfamily. TIM family.</text>
</comment>
<keyword evidence="6" id="KW-1015">Disulfide bond</keyword>
<organism evidence="12 13">
    <name type="scientific">Silurus asotus</name>
    <name type="common">Amur catfish</name>
    <name type="synonym">Parasilurus asotus</name>
    <dbReference type="NCBI Taxonomy" id="30991"/>
    <lineage>
        <taxon>Eukaryota</taxon>
        <taxon>Metazoa</taxon>
        <taxon>Chordata</taxon>
        <taxon>Craniata</taxon>
        <taxon>Vertebrata</taxon>
        <taxon>Euteleostomi</taxon>
        <taxon>Actinopterygii</taxon>
        <taxon>Neopterygii</taxon>
        <taxon>Teleostei</taxon>
        <taxon>Ostariophysi</taxon>
        <taxon>Siluriformes</taxon>
        <taxon>Siluridae</taxon>
        <taxon>Silurus</taxon>
    </lineage>
</organism>
<evidence type="ECO:0000259" key="11">
    <source>
        <dbReference type="PROSITE" id="PS50835"/>
    </source>
</evidence>
<keyword evidence="12" id="KW-0675">Receptor</keyword>
<dbReference type="FunFam" id="2.60.40.10:FF:000774">
    <property type="entry name" value="Hepatitis A virus cellular receptor 1"/>
    <property type="match status" value="1"/>
</dbReference>
<dbReference type="EMBL" id="MU570217">
    <property type="protein sequence ID" value="KAI5610975.1"/>
    <property type="molecule type" value="Genomic_DNA"/>
</dbReference>
<protein>
    <submittedName>
        <fullName evidence="12">Hepatitis A virus cellular receptor 1-like</fullName>
    </submittedName>
</protein>
<dbReference type="GO" id="GO:0043277">
    <property type="term" value="P:apoptotic cell clearance"/>
    <property type="evidence" value="ECO:0007669"/>
    <property type="project" value="TreeGrafter"/>
</dbReference>
<feature type="chain" id="PRO_5042063563" evidence="10">
    <location>
        <begin position="22"/>
        <end position="236"/>
    </location>
</feature>
<dbReference type="InterPro" id="IPR013106">
    <property type="entry name" value="Ig_V-set"/>
</dbReference>
<evidence type="ECO:0000313" key="12">
    <source>
        <dbReference type="EMBL" id="KAI5610975.1"/>
    </source>
</evidence>
<comment type="subcellular location">
    <subcellularLocation>
        <location evidence="1">Membrane</location>
        <topology evidence="1">Single-pass type I membrane protein</topology>
    </subcellularLocation>
</comment>
<keyword evidence="4" id="KW-1133">Transmembrane helix</keyword>
<proteinExistence type="inferred from homology"/>
<dbReference type="Gene3D" id="2.60.40.10">
    <property type="entry name" value="Immunoglobulins"/>
    <property type="match status" value="1"/>
</dbReference>
<dbReference type="InterPro" id="IPR007110">
    <property type="entry name" value="Ig-like_dom"/>
</dbReference>
<dbReference type="GO" id="GO:0016020">
    <property type="term" value="C:membrane"/>
    <property type="evidence" value="ECO:0007669"/>
    <property type="project" value="UniProtKB-SubCell"/>
</dbReference>
<evidence type="ECO:0000256" key="7">
    <source>
        <dbReference type="ARBA" id="ARBA00023180"/>
    </source>
</evidence>
<evidence type="ECO:0000313" key="13">
    <source>
        <dbReference type="Proteomes" id="UP001205998"/>
    </source>
</evidence>
<dbReference type="PANTHER" id="PTHR46608:SF3">
    <property type="entry name" value="T-CELL IMMUNOGLOBULIN AND MUCIN DOMAIN-CONTAINING PROTEIN 4"/>
    <property type="match status" value="1"/>
</dbReference>
<evidence type="ECO:0000256" key="1">
    <source>
        <dbReference type="ARBA" id="ARBA00004479"/>
    </source>
</evidence>